<name>A0A6A6U980_9PEZI</name>
<accession>A0A6A6U980</accession>
<keyword evidence="1" id="KW-0378">Hydrolase</keyword>
<dbReference type="SUPFAM" id="SSF53474">
    <property type="entry name" value="alpha/beta-Hydrolases"/>
    <property type="match status" value="1"/>
</dbReference>
<sequence>MSLLLRRGMGGAGKIVCVQRPFSTMTRCMEKAKIQEPEKIQKTDFSKLRDTYETPHNPIVLAHGLFGFDEFRLAGNLLPGVEYWRGIREALQLKKIEVIVTSVPPSGSIEARAARLAESIEEKAGGRSVNIIAGLDSRYMISQLKPSSVKVMSLTTIATPHRGSGFADYVFDTIGPQHAPRIFKAMESVGLETGAFTQLTRKYMTKTFNPKTPDLDSVRYYSYGASLEPAHFSVFRASHDIIKRLENAPNDGLVSVPSSKWGEYKGTITGVSHLDLINWTSRVKHWFRVLTGTPAHFDGTALYLHIADMLAKQGL</sequence>
<protein>
    <submittedName>
        <fullName evidence="1">Alpha/beta-hydrolase</fullName>
    </submittedName>
</protein>
<keyword evidence="2" id="KW-1185">Reference proteome</keyword>
<dbReference type="AlphaFoldDB" id="A0A6A6U980"/>
<dbReference type="OrthoDB" id="5592486at2759"/>
<dbReference type="InterPro" id="IPR029058">
    <property type="entry name" value="AB_hydrolase_fold"/>
</dbReference>
<dbReference type="EMBL" id="MU004236">
    <property type="protein sequence ID" value="KAF2668809.1"/>
    <property type="molecule type" value="Genomic_DNA"/>
</dbReference>
<dbReference type="Gene3D" id="3.40.50.1820">
    <property type="entry name" value="alpha/beta hydrolase"/>
    <property type="match status" value="1"/>
</dbReference>
<organism evidence="1 2">
    <name type="scientific">Microthyrium microscopicum</name>
    <dbReference type="NCBI Taxonomy" id="703497"/>
    <lineage>
        <taxon>Eukaryota</taxon>
        <taxon>Fungi</taxon>
        <taxon>Dikarya</taxon>
        <taxon>Ascomycota</taxon>
        <taxon>Pezizomycotina</taxon>
        <taxon>Dothideomycetes</taxon>
        <taxon>Dothideomycetes incertae sedis</taxon>
        <taxon>Microthyriales</taxon>
        <taxon>Microthyriaceae</taxon>
        <taxon>Microthyrium</taxon>
    </lineage>
</organism>
<proteinExistence type="predicted"/>
<dbReference type="PANTHER" id="PTHR11440">
    <property type="entry name" value="LECITHIN-CHOLESTEROL ACYLTRANSFERASE-RELATED"/>
    <property type="match status" value="1"/>
</dbReference>
<dbReference type="GO" id="GO:0016787">
    <property type="term" value="F:hydrolase activity"/>
    <property type="evidence" value="ECO:0007669"/>
    <property type="project" value="UniProtKB-KW"/>
</dbReference>
<reference evidence="1" key="1">
    <citation type="journal article" date="2020" name="Stud. Mycol.">
        <title>101 Dothideomycetes genomes: a test case for predicting lifestyles and emergence of pathogens.</title>
        <authorList>
            <person name="Haridas S."/>
            <person name="Albert R."/>
            <person name="Binder M."/>
            <person name="Bloem J."/>
            <person name="Labutti K."/>
            <person name="Salamov A."/>
            <person name="Andreopoulos B."/>
            <person name="Baker S."/>
            <person name="Barry K."/>
            <person name="Bills G."/>
            <person name="Bluhm B."/>
            <person name="Cannon C."/>
            <person name="Castanera R."/>
            <person name="Culley D."/>
            <person name="Daum C."/>
            <person name="Ezra D."/>
            <person name="Gonzalez J."/>
            <person name="Henrissat B."/>
            <person name="Kuo A."/>
            <person name="Liang C."/>
            <person name="Lipzen A."/>
            <person name="Lutzoni F."/>
            <person name="Magnuson J."/>
            <person name="Mondo S."/>
            <person name="Nolan M."/>
            <person name="Ohm R."/>
            <person name="Pangilinan J."/>
            <person name="Park H.-J."/>
            <person name="Ramirez L."/>
            <person name="Alfaro M."/>
            <person name="Sun H."/>
            <person name="Tritt A."/>
            <person name="Yoshinaga Y."/>
            <person name="Zwiers L.-H."/>
            <person name="Turgeon B."/>
            <person name="Goodwin S."/>
            <person name="Spatafora J."/>
            <person name="Crous P."/>
            <person name="Grigoriev I."/>
        </authorList>
    </citation>
    <scope>NUCLEOTIDE SEQUENCE</scope>
    <source>
        <strain evidence="1">CBS 115976</strain>
    </source>
</reference>
<evidence type="ECO:0000313" key="1">
    <source>
        <dbReference type="EMBL" id="KAF2668809.1"/>
    </source>
</evidence>
<dbReference type="Proteomes" id="UP000799302">
    <property type="component" value="Unassembled WGS sequence"/>
</dbReference>
<gene>
    <name evidence="1" type="ORF">BT63DRAFT_402787</name>
</gene>
<evidence type="ECO:0000313" key="2">
    <source>
        <dbReference type="Proteomes" id="UP000799302"/>
    </source>
</evidence>